<evidence type="ECO:0000313" key="1">
    <source>
        <dbReference type="EMBL" id="KAF8780555.1"/>
    </source>
</evidence>
<comment type="caution">
    <text evidence="1">The sequence shown here is derived from an EMBL/GenBank/DDBJ whole genome shotgun (WGS) entry which is preliminary data.</text>
</comment>
<dbReference type="EMBL" id="JACEFO010000136">
    <property type="protein sequence ID" value="KAF8780555.1"/>
    <property type="molecule type" value="Genomic_DNA"/>
</dbReference>
<protein>
    <submittedName>
        <fullName evidence="1">Uncharacterized protein</fullName>
    </submittedName>
</protein>
<sequence length="320" mass="35902">MHRLDVSKHLFYPTTVEAEQAHFQGREGDRQYNGGKPKPLRIERLRRLPAPIAGFESSDWCPTTLYIFVLLNGGHGEPGGRILHANNHGQTALCDTETRTVVCVSDLGMPKGPEPMTFVIPAPALGKKTSTSQTICVSSMYRAVYEQGQGTFCFDTETRQWWHAGDWKLPFYGRGEYVPELETWVGFTPSHPHHLCSSDLAGVATMAVSHRVPTPEHVWEDFTPPSTVMTARFPGNVVRRKRLEWTAENFHMVRLGSGRLCIVKVFYAKEMISSINSIDNYILMVLVGVEVVRGGDGELRMVKHKTKRFVFPGSSINCVL</sequence>
<proteinExistence type="predicted"/>
<organism evidence="1 2">
    <name type="scientific">Digitaria exilis</name>
    <dbReference type="NCBI Taxonomy" id="1010633"/>
    <lineage>
        <taxon>Eukaryota</taxon>
        <taxon>Viridiplantae</taxon>
        <taxon>Streptophyta</taxon>
        <taxon>Embryophyta</taxon>
        <taxon>Tracheophyta</taxon>
        <taxon>Spermatophyta</taxon>
        <taxon>Magnoliopsida</taxon>
        <taxon>Liliopsida</taxon>
        <taxon>Poales</taxon>
        <taxon>Poaceae</taxon>
        <taxon>PACMAD clade</taxon>
        <taxon>Panicoideae</taxon>
        <taxon>Panicodae</taxon>
        <taxon>Paniceae</taxon>
        <taxon>Anthephorinae</taxon>
        <taxon>Digitaria</taxon>
    </lineage>
</organism>
<dbReference type="InterPro" id="IPR012871">
    <property type="entry name" value="DUF1668_ORYSA"/>
</dbReference>
<dbReference type="PANTHER" id="PTHR33085">
    <property type="entry name" value="OS12G0113100 PROTEIN-RELATED"/>
    <property type="match status" value="1"/>
</dbReference>
<name>A0A835G0G6_9POAL</name>
<reference evidence="1" key="1">
    <citation type="submission" date="2020-07" db="EMBL/GenBank/DDBJ databases">
        <title>Genome sequence and genetic diversity analysis of an under-domesticated orphan crop, white fonio (Digitaria exilis).</title>
        <authorList>
            <person name="Bennetzen J.L."/>
            <person name="Chen S."/>
            <person name="Ma X."/>
            <person name="Wang X."/>
            <person name="Yssel A.E.J."/>
            <person name="Chaluvadi S.R."/>
            <person name="Johnson M."/>
            <person name="Gangashetty P."/>
            <person name="Hamidou F."/>
            <person name="Sanogo M.D."/>
            <person name="Zwaenepoel A."/>
            <person name="Wallace J."/>
            <person name="Van De Peer Y."/>
            <person name="Van Deynze A."/>
        </authorList>
    </citation>
    <scope>NUCLEOTIDE SEQUENCE</scope>
    <source>
        <tissue evidence="1">Leaves</tissue>
    </source>
</reference>
<dbReference type="AlphaFoldDB" id="A0A835G0G6"/>
<dbReference type="PANTHER" id="PTHR33085:SF102">
    <property type="entry name" value="DUF1618 DOMAIN-CONTAINING PROTEIN"/>
    <property type="match status" value="1"/>
</dbReference>
<dbReference type="Pfam" id="PF07893">
    <property type="entry name" value="DUF1668"/>
    <property type="match status" value="2"/>
</dbReference>
<keyword evidence="2" id="KW-1185">Reference proteome</keyword>
<accession>A0A835G0G6</accession>
<dbReference type="Proteomes" id="UP000636709">
    <property type="component" value="Unassembled WGS sequence"/>
</dbReference>
<evidence type="ECO:0000313" key="2">
    <source>
        <dbReference type="Proteomes" id="UP000636709"/>
    </source>
</evidence>
<gene>
    <name evidence="1" type="ORF">HU200_001401</name>
</gene>